<gene>
    <name evidence="3" type="ORF">BP5553_06152</name>
</gene>
<name>A0A370TMP0_9HELO</name>
<dbReference type="SMART" id="SM00320">
    <property type="entry name" value="WD40"/>
    <property type="match status" value="3"/>
</dbReference>
<dbReference type="STRING" id="2656787.A0A370TMP0"/>
<dbReference type="InterPro" id="IPR036322">
    <property type="entry name" value="WD40_repeat_dom_sf"/>
</dbReference>
<dbReference type="InterPro" id="IPR001680">
    <property type="entry name" value="WD40_rpt"/>
</dbReference>
<accession>A0A370TMP0</accession>
<keyword evidence="1" id="KW-0853">WD repeat</keyword>
<feature type="region of interest" description="Disordered" evidence="2">
    <location>
        <begin position="142"/>
        <end position="175"/>
    </location>
</feature>
<comment type="caution">
    <text evidence="3">The sequence shown here is derived from an EMBL/GenBank/DDBJ whole genome shotgun (WGS) entry which is preliminary data.</text>
</comment>
<feature type="region of interest" description="Disordered" evidence="2">
    <location>
        <begin position="33"/>
        <end position="84"/>
    </location>
</feature>
<dbReference type="Gene3D" id="2.130.10.10">
    <property type="entry name" value="YVTN repeat-like/Quinoprotein amine dehydrogenase"/>
    <property type="match status" value="2"/>
</dbReference>
<evidence type="ECO:0000256" key="2">
    <source>
        <dbReference type="SAM" id="MobiDB-lite"/>
    </source>
</evidence>
<dbReference type="GeneID" id="43599001"/>
<evidence type="ECO:0000313" key="4">
    <source>
        <dbReference type="Proteomes" id="UP000254866"/>
    </source>
</evidence>
<dbReference type="InterPro" id="IPR015943">
    <property type="entry name" value="WD40/YVTN_repeat-like_dom_sf"/>
</dbReference>
<dbReference type="PROSITE" id="PS50294">
    <property type="entry name" value="WD_REPEATS_REGION"/>
    <property type="match status" value="1"/>
</dbReference>
<dbReference type="Proteomes" id="UP000254866">
    <property type="component" value="Unassembled WGS sequence"/>
</dbReference>
<proteinExistence type="predicted"/>
<evidence type="ECO:0000313" key="3">
    <source>
        <dbReference type="EMBL" id="RDL36800.1"/>
    </source>
</evidence>
<dbReference type="PANTHER" id="PTHR43991">
    <property type="entry name" value="WD REPEAT PROTEIN (AFU_ORTHOLOGUE AFUA_8G05640)-RELATED"/>
    <property type="match status" value="1"/>
</dbReference>
<reference evidence="3 4" key="1">
    <citation type="journal article" date="2018" name="IMA Fungus">
        <title>IMA Genome-F 9: Draft genome sequence of Annulohypoxylon stygium, Aspergillus mulundensis, Berkeleyomyces basicola (syn. Thielaviopsis basicola), Ceratocystis smalleyi, two Cercospora beticola strains, Coleophoma cylindrospora, Fusarium fracticaudum, Phialophora cf. hyalina, and Morchella septimelata.</title>
        <authorList>
            <person name="Wingfield B.D."/>
            <person name="Bills G.F."/>
            <person name="Dong Y."/>
            <person name="Huang W."/>
            <person name="Nel W.J."/>
            <person name="Swalarsk-Parry B.S."/>
            <person name="Vaghefi N."/>
            <person name="Wilken P.M."/>
            <person name="An Z."/>
            <person name="de Beer Z.W."/>
            <person name="De Vos L."/>
            <person name="Chen L."/>
            <person name="Duong T.A."/>
            <person name="Gao Y."/>
            <person name="Hammerbacher A."/>
            <person name="Kikkert J.R."/>
            <person name="Li Y."/>
            <person name="Li H."/>
            <person name="Li K."/>
            <person name="Li Q."/>
            <person name="Liu X."/>
            <person name="Ma X."/>
            <person name="Naidoo K."/>
            <person name="Pethybridge S.J."/>
            <person name="Sun J."/>
            <person name="Steenkamp E.T."/>
            <person name="van der Nest M.A."/>
            <person name="van Wyk S."/>
            <person name="Wingfield M.J."/>
            <person name="Xiong C."/>
            <person name="Yue Q."/>
            <person name="Zhang X."/>
        </authorList>
    </citation>
    <scope>NUCLEOTIDE SEQUENCE [LARGE SCALE GENOMIC DNA]</scope>
    <source>
        <strain evidence="3 4">BP 5553</strain>
    </source>
</reference>
<dbReference type="PROSITE" id="PS50082">
    <property type="entry name" value="WD_REPEATS_2"/>
    <property type="match status" value="1"/>
</dbReference>
<protein>
    <submittedName>
        <fullName evidence="3">Uncharacterized protein</fullName>
    </submittedName>
</protein>
<dbReference type="EMBL" id="NPIC01000004">
    <property type="protein sequence ID" value="RDL36800.1"/>
    <property type="molecule type" value="Genomic_DNA"/>
</dbReference>
<dbReference type="RefSeq" id="XP_031869456.1">
    <property type="nucleotide sequence ID" value="XM_032014775.1"/>
</dbReference>
<dbReference type="OrthoDB" id="20669at2759"/>
<feature type="compositionally biased region" description="Basic and acidic residues" evidence="2">
    <location>
        <begin position="51"/>
        <end position="68"/>
    </location>
</feature>
<dbReference type="PANTHER" id="PTHR43991:SF12">
    <property type="entry name" value="WD REPEAT PROTEIN (AFU_ORTHOLOGUE AFUA_8G05640)"/>
    <property type="match status" value="1"/>
</dbReference>
<keyword evidence="4" id="KW-1185">Reference proteome</keyword>
<sequence>MPLTPLQQGPPIQQDLDNGTKLAMDLDTHSSQATAYAQPISNIGSDLDNSWDDRVNMEEPSHAYPHDATDDDEDMSEGGAPLTTAFSHSDLLNAEMDMIDADIMGSENLAQVYMDPHFDSMSDNENDLHYPNTYPNTFHNPGQPYHNTHDDSDESLDTTQAEGMSMPPDGSGLPAAMSELSQQLQHLQEGQEQFEVVVNEQMGGHMNNMEDHWNLSLGDFLYSWGLTVSQQEERRRQRGPNLGAVHHQRILDDLEPVRCSDLRGELCDIQRINWAELGVSRQEATQMRRHTYHNYTNVPCPRNQRHPRRHGIKLVNLVNNQNFFKFRRLDFDHHVRLTHFQLRNVMACANRGHVFYAGKSRIFQWNPSSVTNSIGPTSVVMDLTNPTVQPFHGFPGGIQISTLATAHNILVAGGFCGEYALVNLMAPKNTKHTEGLITDEVNSITNHVQVHLSRASSLPVAAFASNDGGFRALDISTNKFITEHKYEYAINCSAISPDQRLRVMVGDTSDVMITNAETGEVLQCLEGHRDYGFACDWADDGWTVATGNQDKQIKIWDARKWTSSSGAATPLTTIAAEMGGVRKLRFSPLGSGKRVLVAAEPADLISVIDAQTFKSKQTLSFFGEIGGVDFANDGQDLLVANCDSMRGGIIQYERCNFANQAFQSLEPNPEGRAYDWASDRSPARTSYRKSATGLGVNIGHF</sequence>
<organism evidence="3 4">
    <name type="scientific">Venustampulla echinocandica</name>
    <dbReference type="NCBI Taxonomy" id="2656787"/>
    <lineage>
        <taxon>Eukaryota</taxon>
        <taxon>Fungi</taxon>
        <taxon>Dikarya</taxon>
        <taxon>Ascomycota</taxon>
        <taxon>Pezizomycotina</taxon>
        <taxon>Leotiomycetes</taxon>
        <taxon>Helotiales</taxon>
        <taxon>Pleuroascaceae</taxon>
        <taxon>Venustampulla</taxon>
    </lineage>
</organism>
<dbReference type="AlphaFoldDB" id="A0A370TMP0"/>
<evidence type="ECO:0000256" key="1">
    <source>
        <dbReference type="PROSITE-ProRule" id="PRU00221"/>
    </source>
</evidence>
<dbReference type="SUPFAM" id="SSF50978">
    <property type="entry name" value="WD40 repeat-like"/>
    <property type="match status" value="1"/>
</dbReference>
<feature type="compositionally biased region" description="Polar residues" evidence="2">
    <location>
        <begin position="33"/>
        <end position="48"/>
    </location>
</feature>
<feature type="repeat" description="WD" evidence="1">
    <location>
        <begin position="525"/>
        <end position="557"/>
    </location>
</feature>